<keyword evidence="4" id="KW-1185">Reference proteome</keyword>
<accession>A0AAC9LI02</accession>
<gene>
    <name evidence="3" type="ORF">UA74_23305</name>
</gene>
<sequence>MRTALTVLIGLFLGFLVGLLLAEVVDLAVRSATGAAIDPYVLRFLPLTLAPVGAATGTAVLYLRTRAELDRAPEVRVRESTPSGYATEPRSDTGVPHEGLGGGPVLGPVGGPADRDGFLLPSTNAGRARQAVPAPRPAESTTTQLIPACDLPSCLLPGCPQAAGPPPGETQTRSRGTTCCQFREKTRSSPS</sequence>
<organism evidence="3 4">
    <name type="scientific">Actinoalloteichus fjordicus</name>
    <dbReference type="NCBI Taxonomy" id="1612552"/>
    <lineage>
        <taxon>Bacteria</taxon>
        <taxon>Bacillati</taxon>
        <taxon>Actinomycetota</taxon>
        <taxon>Actinomycetes</taxon>
        <taxon>Pseudonocardiales</taxon>
        <taxon>Pseudonocardiaceae</taxon>
        <taxon>Actinoalloteichus</taxon>
    </lineage>
</organism>
<dbReference type="RefSeq" id="WP_157442317.1">
    <property type="nucleotide sequence ID" value="NZ_CP016076.1"/>
</dbReference>
<keyword evidence="2" id="KW-0812">Transmembrane</keyword>
<proteinExistence type="predicted"/>
<keyword evidence="2" id="KW-1133">Transmembrane helix</keyword>
<protein>
    <submittedName>
        <fullName evidence="3">Uncharacterized protein</fullName>
    </submittedName>
</protein>
<reference evidence="4" key="1">
    <citation type="submission" date="2016-06" db="EMBL/GenBank/DDBJ databases">
        <title>Complete genome sequence of Actinoalloteichus fjordicus DSM 46855 (=ADI127-17), type strain of the new species Actinoalloteichus fjordicus.</title>
        <authorList>
            <person name="Ruckert C."/>
            <person name="Nouioui I."/>
            <person name="Willmese J."/>
            <person name="van Wezel G."/>
            <person name="Klenk H.-P."/>
            <person name="Kalinowski J."/>
            <person name="Zotchev S.B."/>
        </authorList>
    </citation>
    <scope>NUCLEOTIDE SEQUENCE [LARGE SCALE GENOMIC DNA]</scope>
    <source>
        <strain evidence="4">ADI127-7</strain>
    </source>
</reference>
<dbReference type="KEGG" id="acad:UA74_23305"/>
<dbReference type="InterPro" id="IPR046001">
    <property type="entry name" value="DUF5957"/>
</dbReference>
<feature type="region of interest" description="Disordered" evidence="1">
    <location>
        <begin position="160"/>
        <end position="191"/>
    </location>
</feature>
<name>A0AAC9LI02_9PSEU</name>
<feature type="region of interest" description="Disordered" evidence="1">
    <location>
        <begin position="73"/>
        <end position="100"/>
    </location>
</feature>
<dbReference type="Pfam" id="PF19382">
    <property type="entry name" value="DUF5957"/>
    <property type="match status" value="1"/>
</dbReference>
<feature type="compositionally biased region" description="Basic and acidic residues" evidence="1">
    <location>
        <begin position="182"/>
        <end position="191"/>
    </location>
</feature>
<feature type="transmembrane region" description="Helical" evidence="2">
    <location>
        <begin position="44"/>
        <end position="63"/>
    </location>
</feature>
<feature type="compositionally biased region" description="Polar residues" evidence="1">
    <location>
        <begin position="169"/>
        <end position="180"/>
    </location>
</feature>
<dbReference type="AlphaFoldDB" id="A0AAC9LI02"/>
<evidence type="ECO:0000256" key="2">
    <source>
        <dbReference type="SAM" id="Phobius"/>
    </source>
</evidence>
<evidence type="ECO:0000313" key="3">
    <source>
        <dbReference type="EMBL" id="APU16679.1"/>
    </source>
</evidence>
<evidence type="ECO:0000256" key="1">
    <source>
        <dbReference type="SAM" id="MobiDB-lite"/>
    </source>
</evidence>
<dbReference type="Proteomes" id="UP000185511">
    <property type="component" value="Chromosome"/>
</dbReference>
<dbReference type="EMBL" id="CP016076">
    <property type="protein sequence ID" value="APU16679.1"/>
    <property type="molecule type" value="Genomic_DNA"/>
</dbReference>
<keyword evidence="2" id="KW-0472">Membrane</keyword>
<evidence type="ECO:0000313" key="4">
    <source>
        <dbReference type="Proteomes" id="UP000185511"/>
    </source>
</evidence>